<dbReference type="Proteomes" id="UP000186551">
    <property type="component" value="Unassembled WGS sequence"/>
</dbReference>
<dbReference type="SUPFAM" id="SSF49464">
    <property type="entry name" value="Carboxypeptidase regulatory domain-like"/>
    <property type="match status" value="1"/>
</dbReference>
<evidence type="ECO:0000256" key="6">
    <source>
        <dbReference type="ARBA" id="ARBA00023077"/>
    </source>
</evidence>
<dbReference type="EMBL" id="LVWA01000004">
    <property type="protein sequence ID" value="OKL41135.1"/>
    <property type="molecule type" value="Genomic_DNA"/>
</dbReference>
<dbReference type="Pfam" id="PF07715">
    <property type="entry name" value="Plug"/>
    <property type="match status" value="1"/>
</dbReference>
<dbReference type="Gene3D" id="2.170.130.10">
    <property type="entry name" value="TonB-dependent receptor, plug domain"/>
    <property type="match status" value="1"/>
</dbReference>
<evidence type="ECO:0000256" key="9">
    <source>
        <dbReference type="ARBA" id="ARBA00023237"/>
    </source>
</evidence>
<dbReference type="Pfam" id="PF13715">
    <property type="entry name" value="CarbopepD_reg_2"/>
    <property type="match status" value="1"/>
</dbReference>
<evidence type="ECO:0000256" key="4">
    <source>
        <dbReference type="ARBA" id="ARBA00022692"/>
    </source>
</evidence>
<dbReference type="NCBIfam" id="TIGR04056">
    <property type="entry name" value="OMP_RagA_SusC"/>
    <property type="match status" value="1"/>
</dbReference>
<feature type="domain" description="TonB-dependent receptor plug" evidence="13">
    <location>
        <begin position="97"/>
        <end position="205"/>
    </location>
</feature>
<dbReference type="InterPro" id="IPR008969">
    <property type="entry name" value="CarboxyPept-like_regulatory"/>
</dbReference>
<keyword evidence="6 11" id="KW-0798">TonB box</keyword>
<evidence type="ECO:0000256" key="5">
    <source>
        <dbReference type="ARBA" id="ARBA00022729"/>
    </source>
</evidence>
<evidence type="ECO:0008006" key="16">
    <source>
        <dbReference type="Google" id="ProtNLM"/>
    </source>
</evidence>
<keyword evidence="9 10" id="KW-0998">Cell outer membrane</keyword>
<comment type="caution">
    <text evidence="14">The sequence shown here is derived from an EMBL/GenBank/DDBJ whole genome shotgun (WGS) entry which is preliminary data.</text>
</comment>
<keyword evidence="4 10" id="KW-0812">Transmembrane</keyword>
<dbReference type="GO" id="GO:0009279">
    <property type="term" value="C:cell outer membrane"/>
    <property type="evidence" value="ECO:0007669"/>
    <property type="project" value="UniProtKB-SubCell"/>
</dbReference>
<dbReference type="STRING" id="1797110.A3841_15030"/>
<evidence type="ECO:0000256" key="7">
    <source>
        <dbReference type="ARBA" id="ARBA00023136"/>
    </source>
</evidence>
<dbReference type="InterPro" id="IPR037066">
    <property type="entry name" value="Plug_dom_sf"/>
</dbReference>
<dbReference type="GO" id="GO:0044718">
    <property type="term" value="P:siderophore transmembrane transport"/>
    <property type="evidence" value="ECO:0007669"/>
    <property type="project" value="TreeGrafter"/>
</dbReference>
<dbReference type="InterPro" id="IPR039426">
    <property type="entry name" value="TonB-dep_rcpt-like"/>
</dbReference>
<dbReference type="InterPro" id="IPR012910">
    <property type="entry name" value="Plug_dom"/>
</dbReference>
<dbReference type="SUPFAM" id="SSF56935">
    <property type="entry name" value="Porins"/>
    <property type="match status" value="1"/>
</dbReference>
<evidence type="ECO:0000259" key="12">
    <source>
        <dbReference type="Pfam" id="PF00593"/>
    </source>
</evidence>
<protein>
    <recommendedName>
        <fullName evidence="16">SusC/RagA family TonB-linked outer membrane protein</fullName>
    </recommendedName>
</protein>
<sequence>MAQVRAITGRVTDAATSQPLPGVAVIAKGTTVGTTSGVDGSYSINVPEGSNTLVFRFIGYSTVERAIGNASSIDVALATDSEQLQEVVVTALGIERDKRTVTYATQEVEAKDLNITQNVNIKDALAGKVAGVQINGQAGSKLGQFGKIRIRGAISLTSDNDPLYIVDGVPVSDPNDVDMENVASVNVLKGPNATSLYGQRAEAGVVVITTKKGTGDISVEVTSSTMWDKVSYLPKYQNEYGGGYSQNGAFGTFDYAAGAVYDYDDDGNPLSVPYPQEWQVFNGQRYLLWDENYADESWGPKFDGQQYVPWYAWWPGSAENPNPYFGKTVAYEAQPDNIKNFYDTGVTKKNSIAFGGGNEKYNARISYTNLDQSGITPFTDLKKHFITTNFGFNATEKLRVDANIRYTTSEITGDQEDGYSNQTSGMFNSWFSRNVDTDKLRELRNLETPAGYSTSWNWWGPDYYTAYGALSTQSYEKPAFWYNPYTFLERYDQTRSNDNFTGSLSAAYSFNDNWKLTATGSRTATEYLFEEKFPSSLSSSAAADLYNPWSNAFGRYDLSESENNFSSDLRYENEFGDFDINAFVGGNIRKNDYSIFQARMTPGANTGGLIIPDLYIFPNAGITPTPQTTFRDKEVRSIYGNASIGFRDMLYVDASYRRDWSSALPNDKNGYGYPGIGTSFIFTELMDGFEALSFGKIRAGWAQVGNDVAAQRINPVYSLGSQPWGGSNLLVYSKTLLVDPNIKPALNTSFEAGFDLRFINNRIGASFTYYDETREDEIIPVSISTTTGYSDFLTNAGASSRKGIEVAIDGDVFKSDNSFNWNILVNYARNRTTVDELPEGLDAIEAPGGADDWDFVTVVHELGSNWGQLRGIGFATDESGNRIVNENGLYVTEANKYFGSVLPDFTGGILNRFSYKGLSLTAAIDFQKGGKFFSLSEQWGYYSGLLEETASINDRGNNVRDAVADGGGVHVVGVTPNGEAVDTYIEGIDYYQQFNANSIAEPFVHDASFIKLRDVNLSYDLSSLFKDGALKNNVIKGATIGVVGRNLWLMSVSDDNFHRWDPSELSQTYGENAQLPGTKSYGVNVRLTF</sequence>
<evidence type="ECO:0000256" key="3">
    <source>
        <dbReference type="ARBA" id="ARBA00022452"/>
    </source>
</evidence>
<dbReference type="PANTHER" id="PTHR30069:SF29">
    <property type="entry name" value="HEMOGLOBIN AND HEMOGLOBIN-HAPTOGLOBIN-BINDING PROTEIN 1-RELATED"/>
    <property type="match status" value="1"/>
</dbReference>
<organism evidence="14 15">
    <name type="scientific">Pontibacter flavimaris</name>
    <dbReference type="NCBI Taxonomy" id="1797110"/>
    <lineage>
        <taxon>Bacteria</taxon>
        <taxon>Pseudomonadati</taxon>
        <taxon>Bacteroidota</taxon>
        <taxon>Cytophagia</taxon>
        <taxon>Cytophagales</taxon>
        <taxon>Hymenobacteraceae</taxon>
        <taxon>Pontibacter</taxon>
    </lineage>
</organism>
<keyword evidence="3 10" id="KW-1134">Transmembrane beta strand</keyword>
<evidence type="ECO:0000313" key="15">
    <source>
        <dbReference type="Proteomes" id="UP000186551"/>
    </source>
</evidence>
<evidence type="ECO:0000256" key="11">
    <source>
        <dbReference type="RuleBase" id="RU003357"/>
    </source>
</evidence>
<dbReference type="Gene3D" id="2.60.40.1120">
    <property type="entry name" value="Carboxypeptidase-like, regulatory domain"/>
    <property type="match status" value="1"/>
</dbReference>
<evidence type="ECO:0000313" key="14">
    <source>
        <dbReference type="EMBL" id="OKL41135.1"/>
    </source>
</evidence>
<keyword evidence="7 10" id="KW-0472">Membrane</keyword>
<evidence type="ECO:0000256" key="10">
    <source>
        <dbReference type="PROSITE-ProRule" id="PRU01360"/>
    </source>
</evidence>
<reference evidence="14 15" key="1">
    <citation type="submission" date="2016-03" db="EMBL/GenBank/DDBJ databases">
        <title>Genome sequence of Pontibacter sp. nov., of the family cytophagaceae, isolated from marine sediment of the Yellow Sea, China.</title>
        <authorList>
            <person name="Zhang G."/>
            <person name="Zhang R."/>
        </authorList>
    </citation>
    <scope>NUCLEOTIDE SEQUENCE [LARGE SCALE GENOMIC DNA]</scope>
    <source>
        <strain evidence="14 15">S10-8</strain>
    </source>
</reference>
<dbReference type="InterPro" id="IPR023996">
    <property type="entry name" value="TonB-dep_OMP_SusC/RagA"/>
</dbReference>
<evidence type="ECO:0000256" key="2">
    <source>
        <dbReference type="ARBA" id="ARBA00022448"/>
    </source>
</evidence>
<dbReference type="InterPro" id="IPR036942">
    <property type="entry name" value="Beta-barrel_TonB_sf"/>
</dbReference>
<feature type="domain" description="TonB-dependent receptor-like beta-barrel" evidence="12">
    <location>
        <begin position="452"/>
        <end position="865"/>
    </location>
</feature>
<evidence type="ECO:0000256" key="8">
    <source>
        <dbReference type="ARBA" id="ARBA00023170"/>
    </source>
</evidence>
<dbReference type="PANTHER" id="PTHR30069">
    <property type="entry name" value="TONB-DEPENDENT OUTER MEMBRANE RECEPTOR"/>
    <property type="match status" value="1"/>
</dbReference>
<dbReference type="Pfam" id="PF00593">
    <property type="entry name" value="TonB_dep_Rec_b-barrel"/>
    <property type="match status" value="1"/>
</dbReference>
<dbReference type="AlphaFoldDB" id="A0A1Q5PFW6"/>
<evidence type="ECO:0000256" key="1">
    <source>
        <dbReference type="ARBA" id="ARBA00004571"/>
    </source>
</evidence>
<gene>
    <name evidence="14" type="ORF">A3841_15030</name>
</gene>
<dbReference type="InterPro" id="IPR000531">
    <property type="entry name" value="Beta-barrel_TonB"/>
</dbReference>
<keyword evidence="8" id="KW-0675">Receptor</keyword>
<dbReference type="Gene3D" id="2.40.170.20">
    <property type="entry name" value="TonB-dependent receptor, beta-barrel domain"/>
    <property type="match status" value="1"/>
</dbReference>
<comment type="similarity">
    <text evidence="10 11">Belongs to the TonB-dependent receptor family.</text>
</comment>
<proteinExistence type="inferred from homology"/>
<keyword evidence="2 10" id="KW-0813">Transport</keyword>
<comment type="subcellular location">
    <subcellularLocation>
        <location evidence="1 10">Cell outer membrane</location>
        <topology evidence="1 10">Multi-pass membrane protein</topology>
    </subcellularLocation>
</comment>
<accession>A0A1Q5PFW6</accession>
<dbReference type="PROSITE" id="PS52016">
    <property type="entry name" value="TONB_DEPENDENT_REC_3"/>
    <property type="match status" value="1"/>
</dbReference>
<name>A0A1Q5PFW6_9BACT</name>
<evidence type="ECO:0000259" key="13">
    <source>
        <dbReference type="Pfam" id="PF07715"/>
    </source>
</evidence>
<keyword evidence="5" id="KW-0732">Signal</keyword>
<keyword evidence="15" id="KW-1185">Reference proteome</keyword>
<dbReference type="GO" id="GO:0015344">
    <property type="term" value="F:siderophore uptake transmembrane transporter activity"/>
    <property type="evidence" value="ECO:0007669"/>
    <property type="project" value="TreeGrafter"/>
</dbReference>